<evidence type="ECO:0000256" key="1">
    <source>
        <dbReference type="SAM" id="MobiDB-lite"/>
    </source>
</evidence>
<reference evidence="2 3" key="1">
    <citation type="submission" date="2018-11" db="EMBL/GenBank/DDBJ databases">
        <title>Genomes From Bacteria Associated with the Canine Oral Cavity: a Test Case for Automated Genome-Based Taxonomic Assignment.</title>
        <authorList>
            <person name="Coil D.A."/>
            <person name="Jospin G."/>
            <person name="Darling A.E."/>
            <person name="Wallis C."/>
            <person name="Davis I.J."/>
            <person name="Harris S."/>
            <person name="Eisen J.A."/>
            <person name="Holcombe L.J."/>
            <person name="O'Flynn C."/>
        </authorList>
    </citation>
    <scope>NUCLEOTIDE SEQUENCE [LARGE SCALE GENOMIC DNA]</scope>
    <source>
        <strain evidence="2 3">OH2822_COT-296</strain>
    </source>
</reference>
<evidence type="ECO:0000313" key="3">
    <source>
        <dbReference type="Proteomes" id="UP000280935"/>
    </source>
</evidence>
<dbReference type="EMBL" id="RQYT01000008">
    <property type="protein sequence ID" value="RRD50241.1"/>
    <property type="molecule type" value="Genomic_DNA"/>
</dbReference>
<dbReference type="AlphaFoldDB" id="A0A3P1WVI4"/>
<name>A0A3P1WVI4_9ACTN</name>
<accession>A0A3P1WVI4</accession>
<proteinExistence type="predicted"/>
<sequence length="106" mass="11062">MFRKADQGKEDATRSHSSVSEEIDALGSACTGKSATLASSLNAVYNRVLTAAMTGAEQQVTNAIEGGRTAVAAIQRADADMAATTESAEREANSVDEVRITDGKRV</sequence>
<gene>
    <name evidence="2" type="ORF">EII35_05585</name>
</gene>
<dbReference type="Proteomes" id="UP000280935">
    <property type="component" value="Unassembled WGS sequence"/>
</dbReference>
<feature type="region of interest" description="Disordered" evidence="1">
    <location>
        <begin position="1"/>
        <end position="20"/>
    </location>
</feature>
<feature type="compositionally biased region" description="Basic and acidic residues" evidence="1">
    <location>
        <begin position="1"/>
        <end position="14"/>
    </location>
</feature>
<evidence type="ECO:0000313" key="2">
    <source>
        <dbReference type="EMBL" id="RRD50241.1"/>
    </source>
</evidence>
<organism evidence="2 3">
    <name type="scientific">Arachnia propionica</name>
    <dbReference type="NCBI Taxonomy" id="1750"/>
    <lineage>
        <taxon>Bacteria</taxon>
        <taxon>Bacillati</taxon>
        <taxon>Actinomycetota</taxon>
        <taxon>Actinomycetes</taxon>
        <taxon>Propionibacteriales</taxon>
        <taxon>Propionibacteriaceae</taxon>
        <taxon>Arachnia</taxon>
    </lineage>
</organism>
<dbReference type="OrthoDB" id="9857549at2"/>
<protein>
    <submittedName>
        <fullName evidence="2">Uncharacterized protein</fullName>
    </submittedName>
</protein>
<comment type="caution">
    <text evidence="2">The sequence shown here is derived from an EMBL/GenBank/DDBJ whole genome shotgun (WGS) entry which is preliminary data.</text>
</comment>